<keyword evidence="3" id="KW-1185">Reference proteome</keyword>
<dbReference type="Proteomes" id="UP000296049">
    <property type="component" value="Unassembled WGS sequence"/>
</dbReference>
<organism evidence="2 3">
    <name type="scientific">Anas platyrhynchos</name>
    <name type="common">Mallard</name>
    <name type="synonym">Anas boschas</name>
    <dbReference type="NCBI Taxonomy" id="8839"/>
    <lineage>
        <taxon>Eukaryota</taxon>
        <taxon>Metazoa</taxon>
        <taxon>Chordata</taxon>
        <taxon>Craniata</taxon>
        <taxon>Vertebrata</taxon>
        <taxon>Euteleostomi</taxon>
        <taxon>Archelosauria</taxon>
        <taxon>Archosauria</taxon>
        <taxon>Dinosauria</taxon>
        <taxon>Saurischia</taxon>
        <taxon>Theropoda</taxon>
        <taxon>Coelurosauria</taxon>
        <taxon>Aves</taxon>
        <taxon>Neognathae</taxon>
        <taxon>Galloanserae</taxon>
        <taxon>Anseriformes</taxon>
        <taxon>Anatidae</taxon>
        <taxon>Anatinae</taxon>
        <taxon>Anas</taxon>
    </lineage>
</organism>
<evidence type="ECO:0000313" key="3">
    <source>
        <dbReference type="Proteomes" id="UP000296049"/>
    </source>
</evidence>
<evidence type="ECO:0000313" key="2">
    <source>
        <dbReference type="EMBL" id="EOA94607.1"/>
    </source>
</evidence>
<proteinExistence type="predicted"/>
<dbReference type="EMBL" id="KB744674">
    <property type="protein sequence ID" value="EOA94607.1"/>
    <property type="molecule type" value="Genomic_DNA"/>
</dbReference>
<accession>R0L2U1</accession>
<reference evidence="3" key="1">
    <citation type="journal article" date="2013" name="Nat. Genet.">
        <title>The duck genome and transcriptome provide insight into an avian influenza virus reservoir species.</title>
        <authorList>
            <person name="Huang Y."/>
            <person name="Li Y."/>
            <person name="Burt D.W."/>
            <person name="Chen H."/>
            <person name="Zhang Y."/>
            <person name="Qian W."/>
            <person name="Kim H."/>
            <person name="Gan S."/>
            <person name="Zhao Y."/>
            <person name="Li J."/>
            <person name="Yi K."/>
            <person name="Feng H."/>
            <person name="Zhu P."/>
            <person name="Li B."/>
            <person name="Liu Q."/>
            <person name="Fairley S."/>
            <person name="Magor K.E."/>
            <person name="Du Z."/>
            <person name="Hu X."/>
            <person name="Goodman L."/>
            <person name="Tafer H."/>
            <person name="Vignal A."/>
            <person name="Lee T."/>
            <person name="Kim K.W."/>
            <person name="Sheng Z."/>
            <person name="An Y."/>
            <person name="Searle S."/>
            <person name="Herrero J."/>
            <person name="Groenen M.A."/>
            <person name="Crooijmans R.P."/>
            <person name="Faraut T."/>
            <person name="Cai Q."/>
            <person name="Webster R.G."/>
            <person name="Aldridge J.R."/>
            <person name="Warren W.C."/>
            <person name="Bartschat S."/>
            <person name="Kehr S."/>
            <person name="Marz M."/>
            <person name="Stadler P.F."/>
            <person name="Smith J."/>
            <person name="Kraus R.H."/>
            <person name="Zhao Y."/>
            <person name="Ren L."/>
            <person name="Fei J."/>
            <person name="Morisson M."/>
            <person name="Kaiser P."/>
            <person name="Griffin D.K."/>
            <person name="Rao M."/>
            <person name="Pitel F."/>
            <person name="Wang J."/>
            <person name="Li N."/>
        </authorList>
    </citation>
    <scope>NUCLEOTIDE SEQUENCE [LARGE SCALE GENOMIC DNA]</scope>
</reference>
<sequence>MSFIVGSRYSNARCRRAARRRVAAAPDKFKAAALLLKLVAKAMQQKARAGEVTAAGSSCQKAPSAARRTWGSRGSVTAQPHSRGRGMGMEGRSPGRSSFKHWDYFSKCDLQQCDRSIPKTSKCPTVEFVLLDPAMGHGKLVRTDGMCRGNSAPPKKPGLNRAAAKCTSADAPRHGAQPKGIPSVCFCPLPWPWLCLYFIAREPAPGSRDAVGSQGSAIKIATDNSITSEGTALFACGMGMDVPSPWLSQCCSHGTEARSEQHVAWRGTAFQWRQSSGASDRRWITKQIQHPPGPPLSVQTLCKAGVVTSNLPVPPSWAPEHGTEQLLPALTLAAGGLQAELQGTRYSICTDVSPTLGNSVDVCCLFTIDLETIRGLFSAQIPESSGTPVKALTLHFTLRQQQGKSQAWSWLKHVLQIDPALPGTDKHGFFPRIHPRLSGTDVLARMLGVRAADPCCPLGFGASRWHIPRAHLAPAVLGAQEMTAHSSLWVRGENKKHGAKRAVTAEGREGSSLVLHLEQPGCSSAPSTPPGRGWLAWGHSRCAGKELLAPHATSRSLLPKSLSRRPEGNLAAGERGRHGKKLQGHFQRADLLNDSARPAALSLSNQRDPRATTPAALELSPHQRLALHPGVRGYLEGGDVIAQVAGAALPPTVVALEVQGLLCAWGCQDTLHQRALGGGVLHTQALRRRGQKPQVSPCSLLRRCPGLGEESRKQRFGGDAVVHPAGQGAGGVFPTRSTGGCSPGAVGLEQGCTLQCLYLPPAAGKSWSANWNGSPGPAGLVPARSGAGDVGDHWGAS</sequence>
<feature type="region of interest" description="Disordered" evidence="1">
    <location>
        <begin position="54"/>
        <end position="93"/>
    </location>
</feature>
<protein>
    <submittedName>
        <fullName evidence="2">Uncharacterized protein</fullName>
    </submittedName>
</protein>
<evidence type="ECO:0000256" key="1">
    <source>
        <dbReference type="SAM" id="MobiDB-lite"/>
    </source>
</evidence>
<feature type="region of interest" description="Disordered" evidence="1">
    <location>
        <begin position="554"/>
        <end position="581"/>
    </location>
</feature>
<name>R0L2U1_ANAPL</name>
<dbReference type="AlphaFoldDB" id="R0L2U1"/>
<gene>
    <name evidence="2" type="ORF">Anapl_17314</name>
</gene>